<dbReference type="PANTHER" id="PTHR34373:SF8">
    <property type="entry name" value="SHUGOSHIN"/>
    <property type="match status" value="1"/>
</dbReference>
<sequence>MKGGKMARRSSFGNMVRKRLSDITNFQPPQTKSSSFPENPVADFASAKDYIDHLVKEKMALVKLIQDKNKIIELSGNEIQHLRACVQKMQLQNWSLAQSNSHMLAELNMGRERMKALHHEVACKEALLKTKNSSSKGKVEMNIRRTEFQESEAVNEESMDNEDTKCCNAGMRRHISTSRSLGSLKKSNHHAEKEAALSKRRCVRRQSGFSRIRHEERMEHFSEIIDARFPVTAPVTSDTETEVEARRSFARPMRKAAGKVQSYKERPINVKMRRSE</sequence>
<evidence type="ECO:0000256" key="1">
    <source>
        <dbReference type="SAM" id="MobiDB-lite"/>
    </source>
</evidence>
<reference evidence="2" key="1">
    <citation type="submission" date="2019-12" db="EMBL/GenBank/DDBJ databases">
        <authorList>
            <person name="Scholes J."/>
        </authorList>
    </citation>
    <scope>NUCLEOTIDE SEQUENCE</scope>
</reference>
<dbReference type="GO" id="GO:0000775">
    <property type="term" value="C:chromosome, centromeric region"/>
    <property type="evidence" value="ECO:0007669"/>
    <property type="project" value="InterPro"/>
</dbReference>
<proteinExistence type="predicted"/>
<dbReference type="InterPro" id="IPR044693">
    <property type="entry name" value="SGO_plant"/>
</dbReference>
<dbReference type="GO" id="GO:0045144">
    <property type="term" value="P:meiotic sister chromatid segregation"/>
    <property type="evidence" value="ECO:0007669"/>
    <property type="project" value="InterPro"/>
</dbReference>
<accession>A0A9N7MKI8</accession>
<name>A0A9N7MKI8_STRHE</name>
<evidence type="ECO:0000313" key="2">
    <source>
        <dbReference type="EMBL" id="CAA0813539.1"/>
    </source>
</evidence>
<dbReference type="PANTHER" id="PTHR34373">
    <property type="entry name" value="SHUGOSHIN 2"/>
    <property type="match status" value="1"/>
</dbReference>
<dbReference type="Proteomes" id="UP001153555">
    <property type="component" value="Unassembled WGS sequence"/>
</dbReference>
<protein>
    <submittedName>
        <fullName evidence="2">Shugoshin C terminus</fullName>
    </submittedName>
</protein>
<keyword evidence="3" id="KW-1185">Reference proteome</keyword>
<dbReference type="OrthoDB" id="770508at2759"/>
<comment type="caution">
    <text evidence="2">The sequence shown here is derived from an EMBL/GenBank/DDBJ whole genome shotgun (WGS) entry which is preliminary data.</text>
</comment>
<feature type="region of interest" description="Disordered" evidence="1">
    <location>
        <begin position="1"/>
        <end position="39"/>
    </location>
</feature>
<gene>
    <name evidence="2" type="ORF">SHERM_14098</name>
</gene>
<organism evidence="2 3">
    <name type="scientific">Striga hermonthica</name>
    <name type="common">Purple witchweed</name>
    <name type="synonym">Buchnera hermonthica</name>
    <dbReference type="NCBI Taxonomy" id="68872"/>
    <lineage>
        <taxon>Eukaryota</taxon>
        <taxon>Viridiplantae</taxon>
        <taxon>Streptophyta</taxon>
        <taxon>Embryophyta</taxon>
        <taxon>Tracheophyta</taxon>
        <taxon>Spermatophyta</taxon>
        <taxon>Magnoliopsida</taxon>
        <taxon>eudicotyledons</taxon>
        <taxon>Gunneridae</taxon>
        <taxon>Pentapetalae</taxon>
        <taxon>asterids</taxon>
        <taxon>lamiids</taxon>
        <taxon>Lamiales</taxon>
        <taxon>Orobanchaceae</taxon>
        <taxon>Buchnereae</taxon>
        <taxon>Striga</taxon>
    </lineage>
</organism>
<dbReference type="AlphaFoldDB" id="A0A9N7MKI8"/>
<evidence type="ECO:0000313" key="3">
    <source>
        <dbReference type="Proteomes" id="UP001153555"/>
    </source>
</evidence>
<dbReference type="EMBL" id="CACSLK010011356">
    <property type="protein sequence ID" value="CAA0813539.1"/>
    <property type="molecule type" value="Genomic_DNA"/>
</dbReference>
<feature type="compositionally biased region" description="Polar residues" evidence="1">
    <location>
        <begin position="22"/>
        <end position="37"/>
    </location>
</feature>
<dbReference type="GO" id="GO:0034090">
    <property type="term" value="P:maintenance of meiotic sister chromatid cohesion"/>
    <property type="evidence" value="ECO:0007669"/>
    <property type="project" value="InterPro"/>
</dbReference>